<accession>A0A8J3ERF9</accession>
<dbReference type="EMBL" id="VCJR02000002">
    <property type="protein sequence ID" value="NHK28493.1"/>
    <property type="molecule type" value="Genomic_DNA"/>
</dbReference>
<dbReference type="Proteomes" id="UP000621856">
    <property type="component" value="Unassembled WGS sequence"/>
</dbReference>
<reference evidence="1" key="3">
    <citation type="submission" date="2020-09" db="EMBL/GenBank/DDBJ databases">
        <authorList>
            <person name="Sun Q."/>
            <person name="Zhou Y."/>
        </authorList>
    </citation>
    <scope>NUCLEOTIDE SEQUENCE</scope>
    <source>
        <strain evidence="1">CGMCC 1.14984</strain>
    </source>
</reference>
<gene>
    <name evidence="2" type="ORF">FF098_011300</name>
    <name evidence="1" type="ORF">GCM10011355_22720</name>
</gene>
<sequence length="142" mass="15575">MMLVLYLAGSAIAIGLIALLIHRLGHSAEHEFADEAAVRQAFVEEFPDAAIARVDLAANGRAALIVLNEGYGLIRAMGRYSLARQFTSGDIHRLSREAATLRLRLTDYADPVFVIDFGKEDTATRWEELLGSANGTTRETTR</sequence>
<proteinExistence type="predicted"/>
<dbReference type="Proteomes" id="UP000818603">
    <property type="component" value="Unassembled WGS sequence"/>
</dbReference>
<dbReference type="AlphaFoldDB" id="A0A8J3ERF9"/>
<keyword evidence="4" id="KW-1185">Reference proteome</keyword>
<evidence type="ECO:0000313" key="3">
    <source>
        <dbReference type="Proteomes" id="UP000621856"/>
    </source>
</evidence>
<reference evidence="2 4" key="2">
    <citation type="submission" date="2020-02" db="EMBL/GenBank/DDBJ databases">
        <title>Genome sequence of Parvularcula flava strain NH6-79.</title>
        <authorList>
            <person name="Abdul Karim M.H."/>
            <person name="Lam M.Q."/>
            <person name="Chen S.J."/>
            <person name="Yahya A."/>
            <person name="Shahir S."/>
            <person name="Shamsir M.S."/>
            <person name="Chong C.S."/>
        </authorList>
    </citation>
    <scope>NUCLEOTIDE SEQUENCE [LARGE SCALE GENOMIC DNA]</scope>
    <source>
        <strain evidence="2 4">NH6-79</strain>
    </source>
</reference>
<evidence type="ECO:0000313" key="1">
    <source>
        <dbReference type="EMBL" id="GGH98643.1"/>
    </source>
</evidence>
<name>A0A8J3ERF9_9PROT</name>
<dbReference type="RefSeq" id="WP_155140538.1">
    <property type="nucleotide sequence ID" value="NZ_BMGZ01000002.1"/>
</dbReference>
<reference evidence="1" key="1">
    <citation type="journal article" date="2014" name="Int. J. Syst. Evol. Microbiol.">
        <title>Complete genome sequence of Corynebacterium casei LMG S-19264T (=DSM 44701T), isolated from a smear-ripened cheese.</title>
        <authorList>
            <consortium name="US DOE Joint Genome Institute (JGI-PGF)"/>
            <person name="Walter F."/>
            <person name="Albersmeier A."/>
            <person name="Kalinowski J."/>
            <person name="Ruckert C."/>
        </authorList>
    </citation>
    <scope>NUCLEOTIDE SEQUENCE</scope>
    <source>
        <strain evidence="1">CGMCC 1.14984</strain>
    </source>
</reference>
<dbReference type="EMBL" id="BMGZ01000002">
    <property type="protein sequence ID" value="GGH98643.1"/>
    <property type="molecule type" value="Genomic_DNA"/>
</dbReference>
<evidence type="ECO:0000313" key="2">
    <source>
        <dbReference type="EMBL" id="NHK28493.1"/>
    </source>
</evidence>
<evidence type="ECO:0000313" key="4">
    <source>
        <dbReference type="Proteomes" id="UP000818603"/>
    </source>
</evidence>
<organism evidence="1 3">
    <name type="scientific">Aquisalinus luteolus</name>
    <dbReference type="NCBI Taxonomy" id="1566827"/>
    <lineage>
        <taxon>Bacteria</taxon>
        <taxon>Pseudomonadati</taxon>
        <taxon>Pseudomonadota</taxon>
        <taxon>Alphaproteobacteria</taxon>
        <taxon>Parvularculales</taxon>
        <taxon>Parvularculaceae</taxon>
        <taxon>Aquisalinus</taxon>
    </lineage>
</organism>
<comment type="caution">
    <text evidence="1">The sequence shown here is derived from an EMBL/GenBank/DDBJ whole genome shotgun (WGS) entry which is preliminary data.</text>
</comment>
<protein>
    <submittedName>
        <fullName evidence="1">Uncharacterized protein</fullName>
    </submittedName>
</protein>